<reference evidence="2 3" key="1">
    <citation type="submission" date="2019-09" db="EMBL/GenBank/DDBJ databases">
        <title>Draft genome sequence of various Type strains from the CCUG.</title>
        <authorList>
            <person name="Pineiro-Iglesias B."/>
            <person name="Tunovic T."/>
            <person name="Unosson C."/>
            <person name="Inganas E."/>
            <person name="Ohlen M."/>
            <person name="Cardew S."/>
            <person name="Jensie-Markopoulos S."/>
            <person name="Salva-Serra F."/>
            <person name="Jaen-Luchoro D."/>
            <person name="Karlsson R."/>
            <person name="Svensson-Stadler L."/>
            <person name="Chun J."/>
            <person name="Moore E."/>
        </authorList>
    </citation>
    <scope>NUCLEOTIDE SEQUENCE [LARGE SCALE GENOMIC DNA]</scope>
    <source>
        <strain evidence="2 3">CCUG 56969T</strain>
    </source>
</reference>
<dbReference type="Pfam" id="PF00535">
    <property type="entry name" value="Glycos_transf_2"/>
    <property type="match status" value="1"/>
</dbReference>
<evidence type="ECO:0000259" key="1">
    <source>
        <dbReference type="Pfam" id="PF00535"/>
    </source>
</evidence>
<name>A0A5M9NKS3_9VIBR</name>
<sequence>MVKNKKIDILIPTYNRSSYVKKNIATIVDILDKTNTHDRVNVYISNDCSSDDTSIVLNGYMNNSNVTIINHKNNIGVQSNLLFLIEKSNSEYVMYLGDDDYISLDYITSVISAIDNVNDLSAIVPSFRNIDIEGNYISGGRDLGMSRSIHSKGFSSSKYFARRAHQMSGIVLKREGVFESFRAHGINNFYPHVFMVLRSTLIGTVLHETNYPVLVTQPGQDKKGWSYGDDGLLDDYFNNFKLFSNIERFVLEQNFLNYNRWRYITALRTSPIKFMKSVVSSKNTTKLTKLSYFFLVLKALVFRIFRR</sequence>
<evidence type="ECO:0000313" key="2">
    <source>
        <dbReference type="EMBL" id="KAA8671168.1"/>
    </source>
</evidence>
<protein>
    <submittedName>
        <fullName evidence="2">Glycosyltransferase family 2 protein</fullName>
    </submittedName>
</protein>
<proteinExistence type="predicted"/>
<accession>A0A5M9NKS3</accession>
<keyword evidence="3" id="KW-1185">Reference proteome</keyword>
<feature type="domain" description="Glycosyltransferase 2-like" evidence="1">
    <location>
        <begin position="9"/>
        <end position="137"/>
    </location>
</feature>
<gene>
    <name evidence="2" type="ORF">F4W18_16695</name>
</gene>
<evidence type="ECO:0000313" key="3">
    <source>
        <dbReference type="Proteomes" id="UP000322521"/>
    </source>
</evidence>
<dbReference type="InterPro" id="IPR029044">
    <property type="entry name" value="Nucleotide-diphossugar_trans"/>
</dbReference>
<dbReference type="CDD" id="cd00761">
    <property type="entry name" value="Glyco_tranf_GTA_type"/>
    <property type="match status" value="1"/>
</dbReference>
<dbReference type="PANTHER" id="PTHR22916">
    <property type="entry name" value="GLYCOSYLTRANSFERASE"/>
    <property type="match status" value="1"/>
</dbReference>
<comment type="caution">
    <text evidence="2">The sequence shown here is derived from an EMBL/GenBank/DDBJ whole genome shotgun (WGS) entry which is preliminary data.</text>
</comment>
<dbReference type="AlphaFoldDB" id="A0A5M9NKS3"/>
<keyword evidence="2" id="KW-0808">Transferase</keyword>
<dbReference type="EMBL" id="VXJS01000010">
    <property type="protein sequence ID" value="KAA8671168.1"/>
    <property type="molecule type" value="Genomic_DNA"/>
</dbReference>
<dbReference type="InterPro" id="IPR001173">
    <property type="entry name" value="Glyco_trans_2-like"/>
</dbReference>
<dbReference type="Proteomes" id="UP000322521">
    <property type="component" value="Unassembled WGS sequence"/>
</dbReference>
<dbReference type="GO" id="GO:0016758">
    <property type="term" value="F:hexosyltransferase activity"/>
    <property type="evidence" value="ECO:0007669"/>
    <property type="project" value="UniProtKB-ARBA"/>
</dbReference>
<dbReference type="Gene3D" id="3.90.550.10">
    <property type="entry name" value="Spore Coat Polysaccharide Biosynthesis Protein SpsA, Chain A"/>
    <property type="match status" value="1"/>
</dbReference>
<organism evidence="2 3">
    <name type="scientific">Vibrio gigantis</name>
    <dbReference type="NCBI Taxonomy" id="296199"/>
    <lineage>
        <taxon>Bacteria</taxon>
        <taxon>Pseudomonadati</taxon>
        <taxon>Pseudomonadota</taxon>
        <taxon>Gammaproteobacteria</taxon>
        <taxon>Vibrionales</taxon>
        <taxon>Vibrionaceae</taxon>
        <taxon>Vibrio</taxon>
    </lineage>
</organism>
<dbReference type="SUPFAM" id="SSF53448">
    <property type="entry name" value="Nucleotide-diphospho-sugar transferases"/>
    <property type="match status" value="1"/>
</dbReference>